<dbReference type="EMBL" id="PEDL01000015">
    <property type="protein sequence ID" value="PHV70037.1"/>
    <property type="molecule type" value="Genomic_DNA"/>
</dbReference>
<dbReference type="Proteomes" id="UP000224460">
    <property type="component" value="Unassembled WGS sequence"/>
</dbReference>
<sequence length="377" mass="43497">MQVTILLAQLGSAHLNQGLTIISKVLRELEVRVNTVDLTKLAYFNGERTKETNELMEQIKESRGIIALTSVPMLSLHGAMQTFFDNATLYDSSYFNAPILAITYSEWLGEVEAAERILKMWNVLGGNEGTKFCMNKGVAFEEIKERIERVGEDFYRAMKQERGSMLSSERLLYMYLKNGQGLNSLKGGQSIQEIVNEQEQQVVKEDKQEIKSLTDILKRESNTVNLSTKEQTIKEITTLLKQQVNRDEKEDKEEFRAIQTGIYKRPNLYQQQNTFSRYLHQIPHYFIAQYDKDLSLVVRYTITDSNEKGFILIQNGDCQYMEEGDFTPTVDLTMSEQTLIDLMKKRMTYQKAFMLGKLKVKGNFAILPKIDQIFTTM</sequence>
<reference evidence="1" key="1">
    <citation type="submission" date="2017-10" db="EMBL/GenBank/DDBJ databases">
        <title>Genome sequence of cellulolytic Lachnospiraceae bacterium XHS1971 isolated from hotspring sediment.</title>
        <authorList>
            <person name="Vasudevan G."/>
            <person name="Joshi A.J."/>
            <person name="Hivarkar S."/>
            <person name="Lanjekar V.B."/>
            <person name="Dhakephalkar P.K."/>
            <person name="Dagar S."/>
        </authorList>
    </citation>
    <scope>NUCLEOTIDE SEQUENCE</scope>
    <source>
        <strain evidence="1">XHS1971</strain>
    </source>
</reference>
<gene>
    <name evidence="1" type="ORF">CS063_12900</name>
</gene>
<proteinExistence type="predicted"/>
<keyword evidence="2" id="KW-1185">Reference proteome</keyword>
<organism evidence="1 2">
    <name type="scientific">Sporanaerobium hydrogeniformans</name>
    <dbReference type="NCBI Taxonomy" id="3072179"/>
    <lineage>
        <taxon>Bacteria</taxon>
        <taxon>Bacillati</taxon>
        <taxon>Bacillota</taxon>
        <taxon>Clostridia</taxon>
        <taxon>Lachnospirales</taxon>
        <taxon>Lachnospiraceae</taxon>
        <taxon>Sporanaerobium</taxon>
    </lineage>
</organism>
<accession>A0AC61DBV3</accession>
<name>A0AC61DBV3_9FIRM</name>
<comment type="caution">
    <text evidence="1">The sequence shown here is derived from an EMBL/GenBank/DDBJ whole genome shotgun (WGS) entry which is preliminary data.</text>
</comment>
<evidence type="ECO:0000313" key="1">
    <source>
        <dbReference type="EMBL" id="PHV70037.1"/>
    </source>
</evidence>
<protein>
    <submittedName>
        <fullName evidence="1">Uncharacterized protein</fullName>
    </submittedName>
</protein>
<evidence type="ECO:0000313" key="2">
    <source>
        <dbReference type="Proteomes" id="UP000224460"/>
    </source>
</evidence>